<reference evidence="4 5" key="1">
    <citation type="submission" date="2024-03" db="EMBL/GenBank/DDBJ databases">
        <title>Aureococcus anophagefferens CCMP1851 and Kratosvirus quantuckense: Draft genome of a second virus-susceptible host strain in the model system.</title>
        <authorList>
            <person name="Chase E."/>
            <person name="Truchon A.R."/>
            <person name="Schepens W."/>
            <person name="Wilhelm S.W."/>
        </authorList>
    </citation>
    <scope>NUCLEOTIDE SEQUENCE [LARGE SCALE GENOMIC DNA]</scope>
    <source>
        <strain evidence="4 5">CCMP1851</strain>
    </source>
</reference>
<dbReference type="SMART" id="SM00645">
    <property type="entry name" value="Pept_C1"/>
    <property type="match status" value="1"/>
</dbReference>
<dbReference type="Pfam" id="PF00112">
    <property type="entry name" value="Peptidase_C1"/>
    <property type="match status" value="1"/>
</dbReference>
<accession>A0ABR1FPN9</accession>
<dbReference type="Gene3D" id="3.90.70.10">
    <property type="entry name" value="Cysteine proteinases"/>
    <property type="match status" value="1"/>
</dbReference>
<organism evidence="4 5">
    <name type="scientific">Aureococcus anophagefferens</name>
    <name type="common">Harmful bloom alga</name>
    <dbReference type="NCBI Taxonomy" id="44056"/>
    <lineage>
        <taxon>Eukaryota</taxon>
        <taxon>Sar</taxon>
        <taxon>Stramenopiles</taxon>
        <taxon>Ochrophyta</taxon>
        <taxon>Pelagophyceae</taxon>
        <taxon>Pelagomonadales</taxon>
        <taxon>Pelagomonadaceae</taxon>
        <taxon>Aureococcus</taxon>
    </lineage>
</organism>
<evidence type="ECO:0000313" key="5">
    <source>
        <dbReference type="Proteomes" id="UP001363151"/>
    </source>
</evidence>
<keyword evidence="2" id="KW-0865">Zymogen</keyword>
<dbReference type="InterPro" id="IPR000668">
    <property type="entry name" value="Peptidase_C1A_C"/>
</dbReference>
<evidence type="ECO:0000256" key="1">
    <source>
        <dbReference type="ARBA" id="ARBA00008455"/>
    </source>
</evidence>
<dbReference type="InterPro" id="IPR013128">
    <property type="entry name" value="Peptidase_C1A"/>
</dbReference>
<gene>
    <name evidence="4" type="ORF">SO694_00145057</name>
</gene>
<comment type="caution">
    <text evidence="4">The sequence shown here is derived from an EMBL/GenBank/DDBJ whole genome shotgun (WGS) entry which is preliminary data.</text>
</comment>
<sequence>MFQHRSVGCKGEREDAFFFFEVGMESTADYPYNASVLPASTFSNWTTVPASAGEDQLAAFVRHNGPVQIGIDADVFKNLDDDHHITPDRCGNFTAIDHSLGIVGYNATADKGAYWIVKNSWGDAWADHGFLYVARGVGCGNIFGSGGHVYTYGDPSFYYDA</sequence>
<evidence type="ECO:0000259" key="3">
    <source>
        <dbReference type="SMART" id="SM00645"/>
    </source>
</evidence>
<evidence type="ECO:0000313" key="4">
    <source>
        <dbReference type="EMBL" id="KAK7235204.1"/>
    </source>
</evidence>
<dbReference type="SUPFAM" id="SSF54001">
    <property type="entry name" value="Cysteine proteinases"/>
    <property type="match status" value="1"/>
</dbReference>
<name>A0ABR1FPN9_AURAN</name>
<keyword evidence="5" id="KW-1185">Reference proteome</keyword>
<evidence type="ECO:0000256" key="2">
    <source>
        <dbReference type="ARBA" id="ARBA00023145"/>
    </source>
</evidence>
<feature type="domain" description="Peptidase C1A papain C-terminal" evidence="3">
    <location>
        <begin position="1"/>
        <end position="154"/>
    </location>
</feature>
<proteinExistence type="inferred from homology"/>
<dbReference type="InterPro" id="IPR038765">
    <property type="entry name" value="Papain-like_cys_pep_sf"/>
</dbReference>
<protein>
    <submittedName>
        <fullName evidence="4">Cysteine-type peptidase</fullName>
    </submittedName>
</protein>
<dbReference type="EMBL" id="JBBJCI010000295">
    <property type="protein sequence ID" value="KAK7235204.1"/>
    <property type="molecule type" value="Genomic_DNA"/>
</dbReference>
<dbReference type="PANTHER" id="PTHR12411">
    <property type="entry name" value="CYSTEINE PROTEASE FAMILY C1-RELATED"/>
    <property type="match status" value="1"/>
</dbReference>
<comment type="similarity">
    <text evidence="1">Belongs to the peptidase C1 family.</text>
</comment>
<dbReference type="Proteomes" id="UP001363151">
    <property type="component" value="Unassembled WGS sequence"/>
</dbReference>